<dbReference type="RefSeq" id="WP_281841525.1">
    <property type="nucleotide sequence ID" value="NZ_BROH01000003.1"/>
</dbReference>
<keyword evidence="2" id="KW-1185">Reference proteome</keyword>
<dbReference type="EMBL" id="BROH01000003">
    <property type="protein sequence ID" value="GKY87538.1"/>
    <property type="molecule type" value="Genomic_DNA"/>
</dbReference>
<reference evidence="1" key="1">
    <citation type="journal article" date="2023" name="Int. J. Syst. Evol. Microbiol.">
        <title>Sinisalibacter aestuarii sp. nov., isolated from estuarine sediment of the Arakawa River.</title>
        <authorList>
            <person name="Arafat S.T."/>
            <person name="Hirano S."/>
            <person name="Sato A."/>
            <person name="Takeuchi K."/>
            <person name="Yasuda T."/>
            <person name="Terahara T."/>
            <person name="Hamada M."/>
            <person name="Kobayashi T."/>
        </authorList>
    </citation>
    <scope>NUCLEOTIDE SEQUENCE</scope>
    <source>
        <strain evidence="1">B-399</strain>
    </source>
</reference>
<accession>A0ABQ5LS35</accession>
<organism evidence="1 2">
    <name type="scientific">Sinisalibacter aestuarii</name>
    <dbReference type="NCBI Taxonomy" id="2949426"/>
    <lineage>
        <taxon>Bacteria</taxon>
        <taxon>Pseudomonadati</taxon>
        <taxon>Pseudomonadota</taxon>
        <taxon>Alphaproteobacteria</taxon>
        <taxon>Rhodobacterales</taxon>
        <taxon>Roseobacteraceae</taxon>
        <taxon>Sinisalibacter</taxon>
    </lineage>
</organism>
<dbReference type="Gene3D" id="3.30.70.1280">
    <property type="entry name" value="SP0830-like domains"/>
    <property type="match status" value="1"/>
</dbReference>
<name>A0ABQ5LS35_9RHOB</name>
<sequence length="181" mass="19854">MNAWVLLLRGINVGGNHALRMSDLRALLATLGVRNVASYIQSGNLVFTGVIDARNFGEIVEDEIEAQRGFRPRAMVFSRENFGEIVAAYPWPDAFGDPTSGHIWFLAARPTAPDMDELGKLAASSERFRLTDSAFYLHAPDGIGRSKLAEKVERHVGVAATARNLNTSLKLREMLEGLGEV</sequence>
<comment type="caution">
    <text evidence="1">The sequence shown here is derived from an EMBL/GenBank/DDBJ whole genome shotgun (WGS) entry which is preliminary data.</text>
</comment>
<dbReference type="InterPro" id="IPR012545">
    <property type="entry name" value="DUF1697"/>
</dbReference>
<dbReference type="PANTHER" id="PTHR36439">
    <property type="entry name" value="BLL4334 PROTEIN"/>
    <property type="match status" value="1"/>
</dbReference>
<proteinExistence type="predicted"/>
<dbReference type="PANTHER" id="PTHR36439:SF1">
    <property type="entry name" value="DUF1697 DOMAIN-CONTAINING PROTEIN"/>
    <property type="match status" value="1"/>
</dbReference>
<evidence type="ECO:0000313" key="2">
    <source>
        <dbReference type="Proteomes" id="UP001144205"/>
    </source>
</evidence>
<protein>
    <recommendedName>
        <fullName evidence="3">DUF1697 domain-containing protein</fullName>
    </recommendedName>
</protein>
<gene>
    <name evidence="1" type="ORF">STA1M1_14070</name>
</gene>
<evidence type="ECO:0008006" key="3">
    <source>
        <dbReference type="Google" id="ProtNLM"/>
    </source>
</evidence>
<dbReference type="Proteomes" id="UP001144205">
    <property type="component" value="Unassembled WGS sequence"/>
</dbReference>
<evidence type="ECO:0000313" key="1">
    <source>
        <dbReference type="EMBL" id="GKY87538.1"/>
    </source>
</evidence>
<dbReference type="PIRSF" id="PIRSF008502">
    <property type="entry name" value="UCP008502"/>
    <property type="match status" value="1"/>
</dbReference>
<dbReference type="SUPFAM" id="SSF160379">
    <property type="entry name" value="SP0830-like"/>
    <property type="match status" value="1"/>
</dbReference>
<dbReference type="Pfam" id="PF08002">
    <property type="entry name" value="DUF1697"/>
    <property type="match status" value="1"/>
</dbReference>